<dbReference type="AlphaFoldDB" id="A0A8S0XCE6"/>
<feature type="transmembrane region" description="Helical" evidence="2">
    <location>
        <begin position="71"/>
        <end position="91"/>
    </location>
</feature>
<comment type="similarity">
    <text evidence="1">Belongs to the EamA transporter family.</text>
</comment>
<name>A0A8S0XCE6_9FIRM</name>
<gene>
    <name evidence="5" type="ORF">DEACI_2885</name>
    <name evidence="4" type="ORF">DEACI_3030</name>
</gene>
<organism evidence="4">
    <name type="scientific">Acididesulfobacillus acetoxydans</name>
    <dbReference type="NCBI Taxonomy" id="1561005"/>
    <lineage>
        <taxon>Bacteria</taxon>
        <taxon>Bacillati</taxon>
        <taxon>Bacillota</taxon>
        <taxon>Clostridia</taxon>
        <taxon>Eubacteriales</taxon>
        <taxon>Peptococcaceae</taxon>
        <taxon>Acididesulfobacillus</taxon>
    </lineage>
</organism>
<feature type="domain" description="EamA" evidence="3">
    <location>
        <begin position="46"/>
        <end position="170"/>
    </location>
</feature>
<dbReference type="SUPFAM" id="SSF103481">
    <property type="entry name" value="Multidrug resistance efflux transporter EmrE"/>
    <property type="match status" value="2"/>
</dbReference>
<evidence type="ECO:0000259" key="3">
    <source>
        <dbReference type="Pfam" id="PF00892"/>
    </source>
</evidence>
<feature type="transmembrane region" description="Helical" evidence="2">
    <location>
        <begin position="266"/>
        <end position="286"/>
    </location>
</feature>
<feature type="transmembrane region" description="Helical" evidence="2">
    <location>
        <begin position="179"/>
        <end position="199"/>
    </location>
</feature>
<evidence type="ECO:0000313" key="6">
    <source>
        <dbReference type="Proteomes" id="UP001071230"/>
    </source>
</evidence>
<feature type="transmembrane region" description="Helical" evidence="2">
    <location>
        <begin position="47"/>
        <end position="65"/>
    </location>
</feature>
<dbReference type="Gene3D" id="1.10.3730.20">
    <property type="match status" value="1"/>
</dbReference>
<evidence type="ECO:0000313" key="5">
    <source>
        <dbReference type="EMBL" id="CEJ08409.1"/>
    </source>
</evidence>
<dbReference type="GO" id="GO:0016020">
    <property type="term" value="C:membrane"/>
    <property type="evidence" value="ECO:0007669"/>
    <property type="project" value="InterPro"/>
</dbReference>
<dbReference type="Proteomes" id="UP000836597">
    <property type="component" value="Chromosome"/>
</dbReference>
<feature type="domain" description="EamA" evidence="3">
    <location>
        <begin position="180"/>
        <end position="306"/>
    </location>
</feature>
<protein>
    <submittedName>
        <fullName evidence="4">EamA domain protein</fullName>
    </submittedName>
    <submittedName>
        <fullName evidence="5">Integral membrane protein</fullName>
    </submittedName>
</protein>
<evidence type="ECO:0000256" key="2">
    <source>
        <dbReference type="SAM" id="Phobius"/>
    </source>
</evidence>
<dbReference type="KEGG" id="aacx:DEACI_3030"/>
<sequence length="327" mass="35306">MQRLICYSWYSVQCRHCQVDVRKDLRELSLDKANPTALPTKMGRPKAILFLVITATLWSSGGLLIKSVHANPLAIAGVRSAIAAVLMLLVLGKPKITGSWAQIGGSVSYAATVILFVAATKYTTAANAILLQYTAPIYIAFLGTWLLHEKTKPSDWLTIIIVIIGMVLFFLDHLSTKGIFGNTLGVLSGISFAFLHIFMRMQKDGSPWESAFLGNILTAVVGLPFLFQSWPNATGWFYLSILGTVQLGVSYILYAKAIKHATALEAVLILILEPILNPVWVFLFLGEAPGPWALVGGIIVLAAITLRNVLAALPTLSSSPSPTSKGG</sequence>
<dbReference type="InterPro" id="IPR000620">
    <property type="entry name" value="EamA_dom"/>
</dbReference>
<dbReference type="Proteomes" id="UP001071230">
    <property type="component" value="Unassembled WGS sequence"/>
</dbReference>
<reference evidence="4" key="2">
    <citation type="submission" date="2020-01" db="EMBL/GenBank/DDBJ databases">
        <authorList>
            <person name="Hornung B."/>
        </authorList>
    </citation>
    <scope>NUCLEOTIDE SEQUENCE</scope>
    <source>
        <strain evidence="4">PacBioINE</strain>
    </source>
</reference>
<feature type="transmembrane region" description="Helical" evidence="2">
    <location>
        <begin position="211"/>
        <end position="230"/>
    </location>
</feature>
<reference evidence="5" key="1">
    <citation type="submission" date="2014-11" db="EMBL/GenBank/DDBJ databases">
        <authorList>
            <person name="Hornung B.V."/>
        </authorList>
    </citation>
    <scope>NUCLEOTIDE SEQUENCE</scope>
    <source>
        <strain evidence="5">INE</strain>
    </source>
</reference>
<feature type="transmembrane region" description="Helical" evidence="2">
    <location>
        <begin position="156"/>
        <end position="173"/>
    </location>
</feature>
<keyword evidence="2" id="KW-1133">Transmembrane helix</keyword>
<feature type="transmembrane region" description="Helical" evidence="2">
    <location>
        <begin position="292"/>
        <end position="310"/>
    </location>
</feature>
<feature type="transmembrane region" description="Helical" evidence="2">
    <location>
        <begin position="103"/>
        <end position="122"/>
    </location>
</feature>
<dbReference type="InterPro" id="IPR037185">
    <property type="entry name" value="EmrE-like"/>
</dbReference>
<feature type="transmembrane region" description="Helical" evidence="2">
    <location>
        <begin position="236"/>
        <end position="254"/>
    </location>
</feature>
<feature type="transmembrane region" description="Helical" evidence="2">
    <location>
        <begin position="128"/>
        <end position="147"/>
    </location>
</feature>
<evidence type="ECO:0000313" key="4">
    <source>
        <dbReference type="EMBL" id="CAA7602356.1"/>
    </source>
</evidence>
<dbReference type="PANTHER" id="PTHR22911">
    <property type="entry name" value="ACYL-MALONYL CONDENSING ENZYME-RELATED"/>
    <property type="match status" value="1"/>
</dbReference>
<keyword evidence="2" id="KW-0812">Transmembrane</keyword>
<keyword evidence="6" id="KW-1185">Reference proteome</keyword>
<dbReference type="PANTHER" id="PTHR22911:SF79">
    <property type="entry name" value="MOBA-LIKE NTP TRANSFERASE DOMAIN-CONTAINING PROTEIN"/>
    <property type="match status" value="1"/>
</dbReference>
<proteinExistence type="inferred from homology"/>
<dbReference type="Pfam" id="PF00892">
    <property type="entry name" value="EamA"/>
    <property type="match status" value="2"/>
</dbReference>
<accession>A0A8S0XCE6</accession>
<keyword evidence="2" id="KW-0472">Membrane</keyword>
<dbReference type="EMBL" id="CDGJ01000081">
    <property type="protein sequence ID" value="CEJ08409.1"/>
    <property type="molecule type" value="Genomic_DNA"/>
</dbReference>
<dbReference type="EMBL" id="LR746496">
    <property type="protein sequence ID" value="CAA7602356.1"/>
    <property type="molecule type" value="Genomic_DNA"/>
</dbReference>
<evidence type="ECO:0000256" key="1">
    <source>
        <dbReference type="ARBA" id="ARBA00007362"/>
    </source>
</evidence>